<feature type="chain" id="PRO_5003515784" description="Outer membrane protein beta-barrel domain-containing protein" evidence="1">
    <location>
        <begin position="20"/>
        <end position="208"/>
    </location>
</feature>
<reference evidence="3 4" key="1">
    <citation type="journal article" date="2012" name="Stand. Genomic Sci.">
        <title>Genome sequence of the orange-pigmented seawater bacterium Owenweeksia hongkongensis type strain (UST20020801(T)).</title>
        <authorList>
            <person name="Riedel T."/>
            <person name="Held B."/>
            <person name="Nolan M."/>
            <person name="Lucas S."/>
            <person name="Lapidus A."/>
            <person name="Tice H."/>
            <person name="Del Rio T.G."/>
            <person name="Cheng J.F."/>
            <person name="Han C."/>
            <person name="Tapia R."/>
            <person name="Goodwin L.A."/>
            <person name="Pitluck S."/>
            <person name="Liolios K."/>
            <person name="Mavromatis K."/>
            <person name="Pagani I."/>
            <person name="Ivanova N."/>
            <person name="Mikhailova N."/>
            <person name="Pati A."/>
            <person name="Chen A."/>
            <person name="Palaniappan K."/>
            <person name="Rohde M."/>
            <person name="Tindall B.J."/>
            <person name="Detter J.C."/>
            <person name="Goker M."/>
            <person name="Woyke T."/>
            <person name="Bristow J."/>
            <person name="Eisen J.A."/>
            <person name="Markowitz V."/>
            <person name="Hugenholtz P."/>
            <person name="Klenk H.P."/>
            <person name="Kyrpides N.C."/>
        </authorList>
    </citation>
    <scope>NUCLEOTIDE SEQUENCE</scope>
    <source>
        <strain evidence="4">DSM 17368 / JCM 12287 / NRRL B-23963</strain>
    </source>
</reference>
<evidence type="ECO:0000259" key="2">
    <source>
        <dbReference type="Pfam" id="PF13568"/>
    </source>
</evidence>
<feature type="signal peptide" evidence="1">
    <location>
        <begin position="1"/>
        <end position="19"/>
    </location>
</feature>
<organism evidence="3 4">
    <name type="scientific">Owenweeksia hongkongensis (strain DSM 17368 / CIP 108786 / JCM 12287 / NRRL B-23963 / UST20020801)</name>
    <dbReference type="NCBI Taxonomy" id="926562"/>
    <lineage>
        <taxon>Bacteria</taxon>
        <taxon>Pseudomonadati</taxon>
        <taxon>Bacteroidota</taxon>
        <taxon>Flavobacteriia</taxon>
        <taxon>Flavobacteriales</taxon>
        <taxon>Owenweeksiaceae</taxon>
        <taxon>Owenweeksia</taxon>
    </lineage>
</organism>
<dbReference type="STRING" id="926562.Oweho_2557"/>
<dbReference type="RefSeq" id="WP_014202874.1">
    <property type="nucleotide sequence ID" value="NC_016599.1"/>
</dbReference>
<evidence type="ECO:0000256" key="1">
    <source>
        <dbReference type="SAM" id="SignalP"/>
    </source>
</evidence>
<dbReference type="HOGENOM" id="CLU_1319873_0_0_10"/>
<keyword evidence="4" id="KW-1185">Reference proteome</keyword>
<dbReference type="OrthoDB" id="1492760at2"/>
<name>G8R8D2_OWEHD</name>
<keyword evidence="1" id="KW-0732">Signal</keyword>
<proteinExistence type="predicted"/>
<evidence type="ECO:0000313" key="3">
    <source>
        <dbReference type="EMBL" id="AEV33525.1"/>
    </source>
</evidence>
<accession>G8R8D2</accession>
<protein>
    <recommendedName>
        <fullName evidence="2">Outer membrane protein beta-barrel domain-containing protein</fullName>
    </recommendedName>
</protein>
<dbReference type="InterPro" id="IPR025665">
    <property type="entry name" value="Beta-barrel_OMP_2"/>
</dbReference>
<evidence type="ECO:0000313" key="4">
    <source>
        <dbReference type="Proteomes" id="UP000005631"/>
    </source>
</evidence>
<dbReference type="Pfam" id="PF13568">
    <property type="entry name" value="OMP_b-brl_2"/>
    <property type="match status" value="1"/>
</dbReference>
<feature type="domain" description="Outer membrane protein beta-barrel" evidence="2">
    <location>
        <begin position="18"/>
        <end position="181"/>
    </location>
</feature>
<dbReference type="EMBL" id="CP003156">
    <property type="protein sequence ID" value="AEV33525.1"/>
    <property type="molecule type" value="Genomic_DNA"/>
</dbReference>
<dbReference type="Proteomes" id="UP000005631">
    <property type="component" value="Chromosome"/>
</dbReference>
<dbReference type="AlphaFoldDB" id="G8R8D2"/>
<gene>
    <name evidence="3" type="ordered locus">Oweho_2557</name>
</gene>
<dbReference type="KEGG" id="oho:Oweho_2557"/>
<sequence>MKLIKTLLVLLVVSSGLFAQPADKRLYINPQFGINISGLTDELEGVSQSGRAGYNFGIDLRMGQGHVFFQPGVSYFQYNTKYTVVESSLLPDGRTTYETDVKVESIKARTLMGIRIFTTDLISIHANVGPAFNFPVKVDSDDDFVLKRGNYKDVTVGGVVGAGVDLMLFTFDLDYEFGLSDYVEFSNPNVQSSSSNQYTLTFCVGIRL</sequence>